<dbReference type="HOGENOM" id="CLU_1678184_0_0_1"/>
<keyword evidence="2" id="KW-1185">Reference proteome</keyword>
<dbReference type="Proteomes" id="UP000054477">
    <property type="component" value="Unassembled WGS sequence"/>
</dbReference>
<sequence>MEGRGSDGGGGNGGAGPSLSTVGARRLGVGGCRQPCSPFVGGGLLCPWALVAALFGGAGLSFVGGGARSHAVHVRGWGAIDRGQVVHGLSFVGVSEIGDGCGQGTHLYDNENKNDERQHRCRSSLVSTSLSATWHLEPPCVRRIDVAGTRSLSDVAL</sequence>
<evidence type="ECO:0000313" key="2">
    <source>
        <dbReference type="Proteomes" id="UP000054477"/>
    </source>
</evidence>
<protein>
    <submittedName>
        <fullName evidence="1">Uncharacterized protein</fullName>
    </submittedName>
</protein>
<proteinExistence type="predicted"/>
<dbReference type="AlphaFoldDB" id="A0A0C9WKI9"/>
<name>A0A0C9WKI9_9AGAR</name>
<reference evidence="2" key="2">
    <citation type="submission" date="2015-01" db="EMBL/GenBank/DDBJ databases">
        <title>Evolutionary Origins and Diversification of the Mycorrhizal Mutualists.</title>
        <authorList>
            <consortium name="DOE Joint Genome Institute"/>
            <consortium name="Mycorrhizal Genomics Consortium"/>
            <person name="Kohler A."/>
            <person name="Kuo A."/>
            <person name="Nagy L.G."/>
            <person name="Floudas D."/>
            <person name="Copeland A."/>
            <person name="Barry K.W."/>
            <person name="Cichocki N."/>
            <person name="Veneault-Fourrey C."/>
            <person name="LaButti K."/>
            <person name="Lindquist E.A."/>
            <person name="Lipzen A."/>
            <person name="Lundell T."/>
            <person name="Morin E."/>
            <person name="Murat C."/>
            <person name="Riley R."/>
            <person name="Ohm R."/>
            <person name="Sun H."/>
            <person name="Tunlid A."/>
            <person name="Henrissat B."/>
            <person name="Grigoriev I.V."/>
            <person name="Hibbett D.S."/>
            <person name="Martin F."/>
        </authorList>
    </citation>
    <scope>NUCLEOTIDE SEQUENCE [LARGE SCALE GENOMIC DNA]</scope>
    <source>
        <strain evidence="2">LaAM-08-1</strain>
    </source>
</reference>
<dbReference type="EMBL" id="KN839693">
    <property type="protein sequence ID" value="KIJ89470.1"/>
    <property type="molecule type" value="Genomic_DNA"/>
</dbReference>
<reference evidence="1 2" key="1">
    <citation type="submission" date="2014-04" db="EMBL/GenBank/DDBJ databases">
        <authorList>
            <consortium name="DOE Joint Genome Institute"/>
            <person name="Kuo A."/>
            <person name="Kohler A."/>
            <person name="Nagy L.G."/>
            <person name="Floudas D."/>
            <person name="Copeland A."/>
            <person name="Barry K.W."/>
            <person name="Cichocki N."/>
            <person name="Veneault-Fourrey C."/>
            <person name="LaButti K."/>
            <person name="Lindquist E.A."/>
            <person name="Lipzen A."/>
            <person name="Lundell T."/>
            <person name="Morin E."/>
            <person name="Murat C."/>
            <person name="Sun H."/>
            <person name="Tunlid A."/>
            <person name="Henrissat B."/>
            <person name="Grigoriev I.V."/>
            <person name="Hibbett D.S."/>
            <person name="Martin F."/>
            <person name="Nordberg H.P."/>
            <person name="Cantor M.N."/>
            <person name="Hua S.X."/>
        </authorList>
    </citation>
    <scope>NUCLEOTIDE SEQUENCE [LARGE SCALE GENOMIC DNA]</scope>
    <source>
        <strain evidence="1 2">LaAM-08-1</strain>
    </source>
</reference>
<organism evidence="1 2">
    <name type="scientific">Laccaria amethystina LaAM-08-1</name>
    <dbReference type="NCBI Taxonomy" id="1095629"/>
    <lineage>
        <taxon>Eukaryota</taxon>
        <taxon>Fungi</taxon>
        <taxon>Dikarya</taxon>
        <taxon>Basidiomycota</taxon>
        <taxon>Agaricomycotina</taxon>
        <taxon>Agaricomycetes</taxon>
        <taxon>Agaricomycetidae</taxon>
        <taxon>Agaricales</taxon>
        <taxon>Agaricineae</taxon>
        <taxon>Hydnangiaceae</taxon>
        <taxon>Laccaria</taxon>
    </lineage>
</organism>
<accession>A0A0C9WKI9</accession>
<gene>
    <name evidence="1" type="ORF">K443DRAFT_16079</name>
</gene>
<evidence type="ECO:0000313" key="1">
    <source>
        <dbReference type="EMBL" id="KIJ89470.1"/>
    </source>
</evidence>